<sequence>MPALPELIILFDGVCNLCNGRVKFVIRHDKKQQIHFAALQSETGKALLKQYNLSDNNLQSFVFIEKGKAYTQSTAALRVCKYLGIYKIFYAFLIVPPFIRNAVYRLIANNRYKWFGKQEACMIPTPDIKARFLDQV</sequence>
<comment type="caution">
    <text evidence="1">The sequence shown here is derived from an EMBL/GenBank/DDBJ whole genome shotgun (WGS) entry which is preliminary data.</text>
</comment>
<dbReference type="RefSeq" id="WP_386096688.1">
    <property type="nucleotide sequence ID" value="NZ_JBHUOZ010000001.1"/>
</dbReference>
<reference evidence="2" key="1">
    <citation type="journal article" date="2019" name="Int. J. Syst. Evol. Microbiol.">
        <title>The Global Catalogue of Microorganisms (GCM) 10K type strain sequencing project: providing services to taxonomists for standard genome sequencing and annotation.</title>
        <authorList>
            <consortium name="The Broad Institute Genomics Platform"/>
            <consortium name="The Broad Institute Genome Sequencing Center for Infectious Disease"/>
            <person name="Wu L."/>
            <person name="Ma J."/>
        </authorList>
    </citation>
    <scope>NUCLEOTIDE SEQUENCE [LARGE SCALE GENOMIC DNA]</scope>
    <source>
        <strain evidence="2">KCTC 23299</strain>
    </source>
</reference>
<evidence type="ECO:0000313" key="1">
    <source>
        <dbReference type="EMBL" id="MFD2919470.1"/>
    </source>
</evidence>
<name>A0ABW6A2C3_9BACT</name>
<gene>
    <name evidence="1" type="ORF">ACFS6H_07130</name>
</gene>
<evidence type="ECO:0000313" key="2">
    <source>
        <dbReference type="Proteomes" id="UP001597511"/>
    </source>
</evidence>
<accession>A0ABW6A2C3</accession>
<dbReference type="Pfam" id="PF04134">
    <property type="entry name" value="DCC1-like"/>
    <property type="match status" value="1"/>
</dbReference>
<dbReference type="Proteomes" id="UP001597511">
    <property type="component" value="Unassembled WGS sequence"/>
</dbReference>
<dbReference type="PANTHER" id="PTHR33639">
    <property type="entry name" value="THIOL-DISULFIDE OXIDOREDUCTASE DCC"/>
    <property type="match status" value="1"/>
</dbReference>
<proteinExistence type="predicted"/>
<dbReference type="InterPro" id="IPR007263">
    <property type="entry name" value="DCC1-like"/>
</dbReference>
<dbReference type="EMBL" id="JBHUOZ010000001">
    <property type="protein sequence ID" value="MFD2919470.1"/>
    <property type="molecule type" value="Genomic_DNA"/>
</dbReference>
<keyword evidence="2" id="KW-1185">Reference proteome</keyword>
<dbReference type="PANTHER" id="PTHR33639:SF2">
    <property type="entry name" value="DUF393 DOMAIN-CONTAINING PROTEIN"/>
    <property type="match status" value="1"/>
</dbReference>
<organism evidence="1 2">
    <name type="scientific">Terrimonas rubra</name>
    <dbReference type="NCBI Taxonomy" id="1035890"/>
    <lineage>
        <taxon>Bacteria</taxon>
        <taxon>Pseudomonadati</taxon>
        <taxon>Bacteroidota</taxon>
        <taxon>Chitinophagia</taxon>
        <taxon>Chitinophagales</taxon>
        <taxon>Chitinophagaceae</taxon>
        <taxon>Terrimonas</taxon>
    </lineage>
</organism>
<protein>
    <submittedName>
        <fullName evidence="1">Thiol-disulfide oxidoreductase DCC family protein</fullName>
    </submittedName>
</protein>
<dbReference type="InterPro" id="IPR052927">
    <property type="entry name" value="DCC_oxidoreductase"/>
</dbReference>